<protein>
    <submittedName>
        <fullName evidence="1">Uncharacterized protein</fullName>
    </submittedName>
</protein>
<dbReference type="EMBL" id="CH476621">
    <property type="protein sequence ID" value="EDN91265.1"/>
    <property type="molecule type" value="Genomic_DNA"/>
</dbReference>
<gene>
    <name evidence="1" type="ORF">SS1G_00668</name>
</gene>
<evidence type="ECO:0000313" key="2">
    <source>
        <dbReference type="Proteomes" id="UP000001312"/>
    </source>
</evidence>
<accession>A7E5U3</accession>
<dbReference type="GeneID" id="5494457"/>
<dbReference type="Proteomes" id="UP000001312">
    <property type="component" value="Unassembled WGS sequence"/>
</dbReference>
<name>A7E5U3_SCLS1</name>
<reference evidence="2" key="1">
    <citation type="journal article" date="2011" name="PLoS Genet.">
        <title>Genomic analysis of the necrotrophic fungal pathogens Sclerotinia sclerotiorum and Botrytis cinerea.</title>
        <authorList>
            <person name="Amselem J."/>
            <person name="Cuomo C.A."/>
            <person name="van Kan J.A."/>
            <person name="Viaud M."/>
            <person name="Benito E.P."/>
            <person name="Couloux A."/>
            <person name="Coutinho P.M."/>
            <person name="de Vries R.P."/>
            <person name="Dyer P.S."/>
            <person name="Fillinger S."/>
            <person name="Fournier E."/>
            <person name="Gout L."/>
            <person name="Hahn M."/>
            <person name="Kohn L."/>
            <person name="Lapalu N."/>
            <person name="Plummer K.M."/>
            <person name="Pradier J.M."/>
            <person name="Quevillon E."/>
            <person name="Sharon A."/>
            <person name="Simon A."/>
            <person name="ten Have A."/>
            <person name="Tudzynski B."/>
            <person name="Tudzynski P."/>
            <person name="Wincker P."/>
            <person name="Andrew M."/>
            <person name="Anthouard V."/>
            <person name="Beever R.E."/>
            <person name="Beffa R."/>
            <person name="Benoit I."/>
            <person name="Bouzid O."/>
            <person name="Brault B."/>
            <person name="Chen Z."/>
            <person name="Choquer M."/>
            <person name="Collemare J."/>
            <person name="Cotton P."/>
            <person name="Danchin E.G."/>
            <person name="Da Silva C."/>
            <person name="Gautier A."/>
            <person name="Giraud C."/>
            <person name="Giraud T."/>
            <person name="Gonzalez C."/>
            <person name="Grossetete S."/>
            <person name="Guldener U."/>
            <person name="Henrissat B."/>
            <person name="Howlett B.J."/>
            <person name="Kodira C."/>
            <person name="Kretschmer M."/>
            <person name="Lappartient A."/>
            <person name="Leroch M."/>
            <person name="Levis C."/>
            <person name="Mauceli E."/>
            <person name="Neuveglise C."/>
            <person name="Oeser B."/>
            <person name="Pearson M."/>
            <person name="Poulain J."/>
            <person name="Poussereau N."/>
            <person name="Quesneville H."/>
            <person name="Rascle C."/>
            <person name="Schumacher J."/>
            <person name="Segurens B."/>
            <person name="Sexton A."/>
            <person name="Silva E."/>
            <person name="Sirven C."/>
            <person name="Soanes D.M."/>
            <person name="Talbot N.J."/>
            <person name="Templeton M."/>
            <person name="Yandava C."/>
            <person name="Yarden O."/>
            <person name="Zeng Q."/>
            <person name="Rollins J.A."/>
            <person name="Lebrun M.H."/>
            <person name="Dickman M."/>
        </authorList>
    </citation>
    <scope>NUCLEOTIDE SEQUENCE [LARGE SCALE GENOMIC DNA]</scope>
    <source>
        <strain evidence="2">ATCC 18683 / 1980 / Ss-1</strain>
    </source>
</reference>
<dbReference type="AlphaFoldDB" id="A7E5U3"/>
<organism evidence="1 2">
    <name type="scientific">Sclerotinia sclerotiorum (strain ATCC 18683 / 1980 / Ss-1)</name>
    <name type="common">White mold</name>
    <name type="synonym">Whetzelinia sclerotiorum</name>
    <dbReference type="NCBI Taxonomy" id="665079"/>
    <lineage>
        <taxon>Eukaryota</taxon>
        <taxon>Fungi</taxon>
        <taxon>Dikarya</taxon>
        <taxon>Ascomycota</taxon>
        <taxon>Pezizomycotina</taxon>
        <taxon>Leotiomycetes</taxon>
        <taxon>Helotiales</taxon>
        <taxon>Sclerotiniaceae</taxon>
        <taxon>Sclerotinia</taxon>
    </lineage>
</organism>
<dbReference type="RefSeq" id="XP_001598579.1">
    <property type="nucleotide sequence ID" value="XM_001598529.1"/>
</dbReference>
<keyword evidence="2" id="KW-1185">Reference proteome</keyword>
<sequence length="29" mass="3362">MDQQEQVKIKTGLRNSDGLVRRSIYEPAE</sequence>
<dbReference type="InParanoid" id="A7E5U3"/>
<dbReference type="KEGG" id="ssl:SS1G_00668"/>
<evidence type="ECO:0000313" key="1">
    <source>
        <dbReference type="EMBL" id="EDN91265.1"/>
    </source>
</evidence>
<dbReference type="HOGENOM" id="CLU_3410766_0_0_1"/>
<proteinExistence type="predicted"/>